<dbReference type="NCBIfam" id="TIGR00680">
    <property type="entry name" value="kdpA"/>
    <property type="match status" value="1"/>
</dbReference>
<keyword evidence="5 9" id="KW-0630">Potassium</keyword>
<comment type="caution">
    <text evidence="10">The sequence shown here is derived from an EMBL/GenBank/DDBJ whole genome shotgun (WGS) entry which is preliminary data.</text>
</comment>
<gene>
    <name evidence="9" type="primary">kdpA</name>
    <name evidence="10" type="ORF">UR08_10915</name>
</gene>
<dbReference type="RefSeq" id="WP_115753672.1">
    <property type="nucleotide sequence ID" value="NZ_LARY01000002.1"/>
</dbReference>
<keyword evidence="7 9" id="KW-0406">Ion transport</keyword>
<evidence type="ECO:0000256" key="3">
    <source>
        <dbReference type="ARBA" id="ARBA00022538"/>
    </source>
</evidence>
<dbReference type="Pfam" id="PF03814">
    <property type="entry name" value="KdpA"/>
    <property type="match status" value="1"/>
</dbReference>
<dbReference type="InterPro" id="IPR004623">
    <property type="entry name" value="KdpA"/>
</dbReference>
<comment type="function">
    <text evidence="9">Part of the high-affinity ATP-driven potassium transport (or Kdp) system, which catalyzes the hydrolysis of ATP coupled with the electrogenic transport of potassium into the cytoplasm. This subunit binds the extracellular potassium ions and delivers the ions to the membrane domain of KdpB through an intramembrane tunnel.</text>
</comment>
<feature type="transmembrane region" description="Helical" evidence="9">
    <location>
        <begin position="374"/>
        <end position="400"/>
    </location>
</feature>
<dbReference type="HAMAP" id="MF_00275">
    <property type="entry name" value="KdpA"/>
    <property type="match status" value="1"/>
</dbReference>
<dbReference type="PIRSF" id="PIRSF001294">
    <property type="entry name" value="K_ATPaseA"/>
    <property type="match status" value="1"/>
</dbReference>
<keyword evidence="6 9" id="KW-1133">Transmembrane helix</keyword>
<dbReference type="EMBL" id="LARY01000002">
    <property type="protein sequence ID" value="RDX01409.1"/>
    <property type="molecule type" value="Genomic_DNA"/>
</dbReference>
<protein>
    <recommendedName>
        <fullName evidence="9">Potassium-transporting ATPase potassium-binding subunit</fullName>
    </recommendedName>
    <alternativeName>
        <fullName evidence="9">ATP phosphohydrolase [potassium-transporting] A chain</fullName>
    </alternativeName>
    <alternativeName>
        <fullName evidence="9">Potassium-binding and translocating subunit A</fullName>
    </alternativeName>
    <alternativeName>
        <fullName evidence="9">Potassium-translocating ATPase A chain</fullName>
    </alternativeName>
</protein>
<keyword evidence="2 9" id="KW-1003">Cell membrane</keyword>
<feature type="transmembrane region" description="Helical" evidence="9">
    <location>
        <begin position="286"/>
        <end position="305"/>
    </location>
</feature>
<evidence type="ECO:0000313" key="10">
    <source>
        <dbReference type="EMBL" id="RDX01409.1"/>
    </source>
</evidence>
<evidence type="ECO:0000256" key="8">
    <source>
        <dbReference type="ARBA" id="ARBA00023136"/>
    </source>
</evidence>
<feature type="transmembrane region" description="Helical" evidence="9">
    <location>
        <begin position="141"/>
        <end position="160"/>
    </location>
</feature>
<dbReference type="PANTHER" id="PTHR30607:SF2">
    <property type="entry name" value="POTASSIUM-TRANSPORTING ATPASE POTASSIUM-BINDING SUBUNIT"/>
    <property type="match status" value="1"/>
</dbReference>
<evidence type="ECO:0000256" key="7">
    <source>
        <dbReference type="ARBA" id="ARBA00023065"/>
    </source>
</evidence>
<dbReference type="GO" id="GO:0030955">
    <property type="term" value="F:potassium ion binding"/>
    <property type="evidence" value="ECO:0007669"/>
    <property type="project" value="UniProtKB-UniRule"/>
</dbReference>
<feature type="transmembrane region" description="Helical" evidence="9">
    <location>
        <begin position="9"/>
        <end position="30"/>
    </location>
</feature>
<dbReference type="GO" id="GO:0008556">
    <property type="term" value="F:P-type potassium transmembrane transporter activity"/>
    <property type="evidence" value="ECO:0007669"/>
    <property type="project" value="InterPro"/>
</dbReference>
<feature type="transmembrane region" description="Helical" evidence="9">
    <location>
        <begin position="528"/>
        <end position="547"/>
    </location>
</feature>
<keyword evidence="1 9" id="KW-0813">Transport</keyword>
<organism evidence="10 11">
    <name type="scientific">Listeria kieliensis</name>
    <dbReference type="NCBI Taxonomy" id="1621700"/>
    <lineage>
        <taxon>Bacteria</taxon>
        <taxon>Bacillati</taxon>
        <taxon>Bacillota</taxon>
        <taxon>Bacilli</taxon>
        <taxon>Bacillales</taxon>
        <taxon>Listeriaceae</taxon>
        <taxon>Listeria</taxon>
    </lineage>
</organism>
<keyword evidence="11" id="KW-1185">Reference proteome</keyword>
<keyword evidence="8 9" id="KW-0472">Membrane</keyword>
<feature type="transmembrane region" description="Helical" evidence="9">
    <location>
        <begin position="172"/>
        <end position="193"/>
    </location>
</feature>
<feature type="transmembrane region" description="Helical" evidence="9">
    <location>
        <begin position="486"/>
        <end position="507"/>
    </location>
</feature>
<feature type="transmembrane region" description="Helical" evidence="9">
    <location>
        <begin position="253"/>
        <end position="274"/>
    </location>
</feature>
<comment type="similarity">
    <text evidence="9">Belongs to the KdpA family.</text>
</comment>
<keyword evidence="3 9" id="KW-0633">Potassium transport</keyword>
<dbReference type="AlphaFoldDB" id="A0A3D8TSF9"/>
<feature type="transmembrane region" description="Helical" evidence="9">
    <location>
        <begin position="65"/>
        <end position="90"/>
    </location>
</feature>
<dbReference type="GO" id="GO:0005886">
    <property type="term" value="C:plasma membrane"/>
    <property type="evidence" value="ECO:0007669"/>
    <property type="project" value="UniProtKB-SubCell"/>
</dbReference>
<evidence type="ECO:0000256" key="6">
    <source>
        <dbReference type="ARBA" id="ARBA00022989"/>
    </source>
</evidence>
<evidence type="ECO:0000256" key="9">
    <source>
        <dbReference type="HAMAP-Rule" id="MF_00275"/>
    </source>
</evidence>
<feature type="transmembrane region" description="Helical" evidence="9">
    <location>
        <begin position="420"/>
        <end position="441"/>
    </location>
</feature>
<dbReference type="PANTHER" id="PTHR30607">
    <property type="entry name" value="POTASSIUM-TRANSPORTING ATPASE A CHAIN"/>
    <property type="match status" value="1"/>
</dbReference>
<proteinExistence type="inferred from homology"/>
<evidence type="ECO:0000313" key="11">
    <source>
        <dbReference type="Proteomes" id="UP000257055"/>
    </source>
</evidence>
<evidence type="ECO:0000256" key="1">
    <source>
        <dbReference type="ARBA" id="ARBA00022448"/>
    </source>
</evidence>
<reference evidence="11" key="1">
    <citation type="submission" date="2015-04" db="EMBL/GenBank/DDBJ databases">
        <authorList>
            <person name="Schardt J."/>
            <person name="Mueller-Herbst S."/>
            <person name="Scherer S."/>
            <person name="Huptas C."/>
        </authorList>
    </citation>
    <scope>NUCLEOTIDE SEQUENCE [LARGE SCALE GENOMIC DNA]</scope>
    <source>
        <strain evidence="11">Kiel-L1</strain>
    </source>
</reference>
<keyword evidence="4 9" id="KW-0812">Transmembrane</keyword>
<evidence type="ECO:0000256" key="5">
    <source>
        <dbReference type="ARBA" id="ARBA00022958"/>
    </source>
</evidence>
<comment type="subcellular location">
    <subcellularLocation>
        <location evidence="9">Cell membrane</location>
        <topology evidence="9">Multi-pass membrane protein</topology>
    </subcellularLocation>
</comment>
<evidence type="ECO:0000256" key="2">
    <source>
        <dbReference type="ARBA" id="ARBA00022475"/>
    </source>
</evidence>
<sequence>MSRIVMQDIVFLLLLIALAIPVGIYIYRILTFKPVFLTKVIAPLEKLAYKMIGKNAEEEMSAKRYAASVVLFSGVGLLFLMAILMLQGVLPLNPEHQKGMSLGLAFNTAASFVTNTNWQAYSGESTLSYLSQTLGLTVQNFVSAGIGIAVLFALVRGFILKKTHSVGNFWQDLIRVTLYLLVPLSLVLAILLVSQGVVQSFAPYVTTETLQEGAKQLIPLGPAASQIAIKQLGTNGGGFFGANSAFPFENPTAFSNLLEILAILLIPVALVVAFGRAVKDAKQGRVLFTVMLILFSVGLVAMTAAEQFSLPNTAGVADSAGNLEGKEARFGVSGSTLFGVATTAASNGSVNAMHDSLTPLGGAVPLFMMQLGEIVFGGVGSGLYGMIAFVILTVFIAGLLIGRTPEYLGKKIEPFDMKMVCLIILGPPLLTLFGTAAAVLLPAATSWLTNSGAHGFSEILYAFTSMGNNNGSAFAGFSANTAFTNWIGGIIMILARFLPLIATLFLAGNLAQKKVVPESSGTLSTKNGMFAGLLIGVILLVGALSFLPSLALGPIADFFTAGK</sequence>
<comment type="subunit">
    <text evidence="9">The system is composed of three essential subunits: KdpA, KdpB and KdpC.</text>
</comment>
<accession>A0A3D8TSF9</accession>
<evidence type="ECO:0000256" key="4">
    <source>
        <dbReference type="ARBA" id="ARBA00022692"/>
    </source>
</evidence>
<dbReference type="Proteomes" id="UP000257055">
    <property type="component" value="Unassembled WGS sequence"/>
</dbReference>
<name>A0A3D8TSF9_9LIST</name>